<dbReference type="EMBL" id="BAFH01000003">
    <property type="protein sequence ID" value="GAB62274.1"/>
    <property type="molecule type" value="Genomic_DNA"/>
</dbReference>
<evidence type="ECO:0000313" key="3">
    <source>
        <dbReference type="EMBL" id="GAB62539.1"/>
    </source>
</evidence>
<proteinExistence type="predicted"/>
<evidence type="ECO:0000313" key="4">
    <source>
        <dbReference type="EMBL" id="GAB62905.1"/>
    </source>
</evidence>
<dbReference type="eggNOG" id="COG5421">
    <property type="taxonomic scope" value="Bacteria"/>
</dbReference>
<dbReference type="AlphaFoldDB" id="I3IMG0"/>
<evidence type="ECO:0000313" key="2">
    <source>
        <dbReference type="EMBL" id="GAB62274.1"/>
    </source>
</evidence>
<dbReference type="Proteomes" id="UP000002985">
    <property type="component" value="Unassembled WGS sequence"/>
</dbReference>
<dbReference type="InterPro" id="IPR047654">
    <property type="entry name" value="IS1634_transpos"/>
</dbReference>
<comment type="caution">
    <text evidence="4">The sequence shown here is derived from an EMBL/GenBank/DDBJ whole genome shotgun (WGS) entry which is preliminary data.</text>
</comment>
<gene>
    <name evidence="1" type="ORF">KSU1_C0186</name>
    <name evidence="2" type="ORF">KSU1_C0678</name>
    <name evidence="3" type="ORF">KSU1_C0943</name>
    <name evidence="4" type="ORF">KSU1_C1309</name>
</gene>
<accession>I3IMG0</accession>
<dbReference type="EMBL" id="BAFH01000003">
    <property type="protein sequence ID" value="GAB61782.1"/>
    <property type="molecule type" value="Genomic_DNA"/>
</dbReference>
<organism evidence="4 5">
    <name type="scientific">Candidatus Jettenia caeni</name>
    <dbReference type="NCBI Taxonomy" id="247490"/>
    <lineage>
        <taxon>Bacteria</taxon>
        <taxon>Pseudomonadati</taxon>
        <taxon>Planctomycetota</taxon>
        <taxon>Candidatus Brocadiia</taxon>
        <taxon>Candidatus Brocadiales</taxon>
        <taxon>Candidatus Brocadiaceae</taxon>
        <taxon>Candidatus Jettenia</taxon>
    </lineage>
</organism>
<keyword evidence="5" id="KW-1185">Reference proteome</keyword>
<reference evidence="4 5" key="1">
    <citation type="journal article" date="2012" name="FEBS Lett.">
        <title>Anammox organism KSU-1 expresses a NirK-type copper-containing nitrite reductase instead of a NirS-type with cytochrome cd1.</title>
        <authorList>
            <person name="Hira D."/>
            <person name="Toh H."/>
            <person name="Migita C.T."/>
            <person name="Okubo H."/>
            <person name="Nishiyama T."/>
            <person name="Hattori M."/>
            <person name="Furukawa K."/>
            <person name="Fujii T."/>
        </authorList>
    </citation>
    <scope>NUCLEOTIDE SEQUENCE [LARGE SCALE GENOMIC DNA]</scope>
</reference>
<dbReference type="OrthoDB" id="235425at2"/>
<evidence type="ECO:0000313" key="5">
    <source>
        <dbReference type="Proteomes" id="UP000002985"/>
    </source>
</evidence>
<name>I3IMG0_9BACT</name>
<dbReference type="STRING" id="247490.KSU1_C0186"/>
<evidence type="ECO:0000313" key="1">
    <source>
        <dbReference type="EMBL" id="GAB61782.1"/>
    </source>
</evidence>
<sequence length="431" mass="50489">MDVIDPKEIPFIEEEIIKVLLDKQQINLDTLLCDTSNFFTYIDSGNRQCDVARRGYNKQKRMDLKQFGLFLLVSRQDQIPLFHKIYQGNLSDRTIFQEQFRDMVNRFKAISGSLEDITLVFDQGNNSKKILQEVNSTVSFVGSVSPYHQRSLIEEANRSMSKIQVKDRSVDCCRIRTNLWQMDLTVVVYISEKLRQGQLRGVEQSIKKLFEKLKGIQEKIKAPTQRGKKRDREELEARITALIASSVPEGLIDWRIEDGKRDAFELDFWIEQERFEYLKEHWFGRRIVITNRHKWDTEEIILAYWGQHKVEYVFKNLKNPFHLAVRPQYHWTDQKIEVHGFIWVLAFLLGMIAYKRAKEKARFQGSISTLLEKLSSIRLATFIEGPSEKSKGKYKTTQHLEEMDEDLLALVNALGISHALEKSSIPFSVYN</sequence>
<dbReference type="PANTHER" id="PTHR34614:SF2">
    <property type="entry name" value="TRANSPOSASE IS4-LIKE DOMAIN-CONTAINING PROTEIN"/>
    <property type="match status" value="1"/>
</dbReference>
<dbReference type="EMBL" id="BAFH01000003">
    <property type="protein sequence ID" value="GAB62905.1"/>
    <property type="molecule type" value="Genomic_DNA"/>
</dbReference>
<protein>
    <submittedName>
        <fullName evidence="1 4">Transposase</fullName>
    </submittedName>
</protein>
<dbReference type="NCBIfam" id="NF033559">
    <property type="entry name" value="transpos_IS1634"/>
    <property type="match status" value="1"/>
</dbReference>
<dbReference type="EMBL" id="BAFH01000003">
    <property type="protein sequence ID" value="GAB62539.1"/>
    <property type="molecule type" value="Genomic_DNA"/>
</dbReference>
<dbReference type="PANTHER" id="PTHR34614">
    <property type="match status" value="1"/>
</dbReference>